<dbReference type="EMBL" id="CP019962">
    <property type="protein sequence ID" value="ARD66059.1"/>
    <property type="molecule type" value="Genomic_DNA"/>
</dbReference>
<dbReference type="KEGG" id="elim:B2M23_11135"/>
<name>A0AAC9W3H0_EUBLI</name>
<gene>
    <name evidence="1" type="ORF">B2M23_11135</name>
</gene>
<sequence length="122" mass="13421">MLTRPKYSKNKGIVRLSGQLRPGSGFCLLPVSPGKCRCAIQVLEGDVRLNHAVFNPDGGAWSAPAPNNKHVHYTCHAGEHCEIDLEIGYSFGRADHVNLENLHLLHPAVVAYSLEKVETQPR</sequence>
<dbReference type="AlphaFoldDB" id="A0AAC9W3H0"/>
<evidence type="ECO:0000313" key="1">
    <source>
        <dbReference type="EMBL" id="ARD66059.1"/>
    </source>
</evidence>
<proteinExistence type="predicted"/>
<accession>A0AAC9W3H0</accession>
<organism evidence="1 2">
    <name type="scientific">Eubacterium limosum</name>
    <dbReference type="NCBI Taxonomy" id="1736"/>
    <lineage>
        <taxon>Bacteria</taxon>
        <taxon>Bacillati</taxon>
        <taxon>Bacillota</taxon>
        <taxon>Clostridia</taxon>
        <taxon>Eubacteriales</taxon>
        <taxon>Eubacteriaceae</taxon>
        <taxon>Eubacterium</taxon>
    </lineage>
</organism>
<reference evidence="2" key="1">
    <citation type="journal article" date="2017" name="Sci. Rep.">
        <title>Determination of the Genome and Primary Transcriptome of Syngas Fermenting Eubacterium limosum ATCC 8486.</title>
        <authorList>
            <person name="Song Y."/>
            <person name="Shin J."/>
            <person name="Jeong Y."/>
            <person name="Jin S."/>
            <person name="Lee J.K."/>
            <person name="Kim D.R."/>
            <person name="Kim S.C."/>
            <person name="Cho S."/>
            <person name="Cho B.K."/>
        </authorList>
    </citation>
    <scope>NUCLEOTIDE SEQUENCE [LARGE SCALE GENOMIC DNA]</scope>
    <source>
        <strain evidence="2">ATCC 8486</strain>
    </source>
</reference>
<dbReference type="RefSeq" id="WP_038353617.1">
    <property type="nucleotide sequence ID" value="NZ_CP019962.1"/>
</dbReference>
<evidence type="ECO:0000313" key="2">
    <source>
        <dbReference type="Proteomes" id="UP000192391"/>
    </source>
</evidence>
<dbReference type="Proteomes" id="UP000192391">
    <property type="component" value="Chromosome"/>
</dbReference>
<protein>
    <submittedName>
        <fullName evidence="1">Uncharacterized protein</fullName>
    </submittedName>
</protein>